<dbReference type="STRING" id="948595.L2GSW0"/>
<protein>
    <submittedName>
        <fullName evidence="6">Uncharacterized protein</fullName>
    </submittedName>
</protein>
<keyword evidence="4" id="KW-0446">Lipid-binding</keyword>
<keyword evidence="5" id="KW-0472">Membrane</keyword>
<evidence type="ECO:0000256" key="3">
    <source>
        <dbReference type="ARBA" id="ARBA00023034"/>
    </source>
</evidence>
<dbReference type="HOGENOM" id="CLU_1190659_0_0_1"/>
<dbReference type="Gene3D" id="1.10.3630.10">
    <property type="entry name" value="yeast vps74-n-term truncation variant domain like"/>
    <property type="match status" value="1"/>
</dbReference>
<dbReference type="GO" id="GO:0070273">
    <property type="term" value="F:phosphatidylinositol-4-phosphate binding"/>
    <property type="evidence" value="ECO:0007669"/>
    <property type="project" value="InterPro"/>
</dbReference>
<evidence type="ECO:0000256" key="5">
    <source>
        <dbReference type="ARBA" id="ARBA00023136"/>
    </source>
</evidence>
<dbReference type="InterPro" id="IPR038261">
    <property type="entry name" value="GPP34-like_sf"/>
</dbReference>
<name>L2GSW0_VAVCU</name>
<dbReference type="GeneID" id="19880189"/>
<comment type="subcellular location">
    <subcellularLocation>
        <location evidence="1">Golgi apparatus membrane</location>
        <topology evidence="1">Peripheral membrane protein</topology>
        <orientation evidence="1">Cytoplasmic side</orientation>
    </subcellularLocation>
</comment>
<dbReference type="GO" id="GO:0000139">
    <property type="term" value="C:Golgi membrane"/>
    <property type="evidence" value="ECO:0007669"/>
    <property type="project" value="UniProtKB-SubCell"/>
</dbReference>
<dbReference type="AlphaFoldDB" id="L2GSW0"/>
<evidence type="ECO:0000256" key="4">
    <source>
        <dbReference type="ARBA" id="ARBA00023121"/>
    </source>
</evidence>
<dbReference type="OrthoDB" id="10409494at2759"/>
<gene>
    <name evidence="6" type="ORF">VCUG_02326</name>
</gene>
<proteinExistence type="inferred from homology"/>
<accession>L2GSW0</accession>
<dbReference type="Proteomes" id="UP000011081">
    <property type="component" value="Unassembled WGS sequence"/>
</dbReference>
<reference evidence="7" key="1">
    <citation type="submission" date="2011-03" db="EMBL/GenBank/DDBJ databases">
        <title>The genome sequence of Vavraia culicis strain floridensis.</title>
        <authorList>
            <consortium name="The Broad Institute Genome Sequencing Platform"/>
            <person name="Cuomo C."/>
            <person name="Becnel J."/>
            <person name="Sanscrainte N."/>
            <person name="Young S.K."/>
            <person name="Zeng Q."/>
            <person name="Gargeya S."/>
            <person name="Fitzgerald M."/>
            <person name="Haas B."/>
            <person name="Abouelleil A."/>
            <person name="Alvarado L."/>
            <person name="Arachchi H.M."/>
            <person name="Berlin A."/>
            <person name="Chapman S.B."/>
            <person name="Gearin G."/>
            <person name="Goldberg J."/>
            <person name="Griggs A."/>
            <person name="Gujja S."/>
            <person name="Hansen M."/>
            <person name="Heiman D."/>
            <person name="Howarth C."/>
            <person name="Larimer J."/>
            <person name="Lui A."/>
            <person name="MacDonald P.J.P."/>
            <person name="McCowen C."/>
            <person name="Montmayeur A."/>
            <person name="Murphy C."/>
            <person name="Neiman D."/>
            <person name="Pearson M."/>
            <person name="Priest M."/>
            <person name="Roberts A."/>
            <person name="Saif S."/>
            <person name="Shea T."/>
            <person name="Sisk P."/>
            <person name="Stolte C."/>
            <person name="Sykes S."/>
            <person name="Wortman J."/>
            <person name="Nusbaum C."/>
            <person name="Birren B."/>
        </authorList>
    </citation>
    <scope>NUCLEOTIDE SEQUENCE [LARGE SCALE GENOMIC DNA]</scope>
    <source>
        <strain evidence="7">floridensis</strain>
    </source>
</reference>
<dbReference type="RefSeq" id="XP_008075335.1">
    <property type="nucleotide sequence ID" value="XM_008077144.1"/>
</dbReference>
<sequence length="233" mass="27251">MDESTTRRREVERSTKAYKFTITEELMILASLRKKIYKILDPLSVAIRACILADLNYQNIVTMDYNRGCVVVKGNSAIDNSLMDDVAYRIGLYRASASKWVRLLNGESYKRSEFYLKKVRKRVLVELQSKNAVKFESKFCYKVDVNRKVREELTDRLVMYVDDKGTDVRDDVLLVALEYSGCLGIVFSGCSKKFYERLKGKLLTLRKSLKDRRFIGDDHCVMYEVMKFMFKDR</sequence>
<comment type="similarity">
    <text evidence="2">Belongs to the GOLPH3/VPS74 family.</text>
</comment>
<evidence type="ECO:0000256" key="2">
    <source>
        <dbReference type="ARBA" id="ARBA00007284"/>
    </source>
</evidence>
<dbReference type="Pfam" id="PF05719">
    <property type="entry name" value="GPP34"/>
    <property type="match status" value="1"/>
</dbReference>
<dbReference type="EMBL" id="GL877458">
    <property type="protein sequence ID" value="ELA46190.1"/>
    <property type="molecule type" value="Genomic_DNA"/>
</dbReference>
<keyword evidence="7" id="KW-1185">Reference proteome</keyword>
<evidence type="ECO:0000313" key="7">
    <source>
        <dbReference type="Proteomes" id="UP000011081"/>
    </source>
</evidence>
<dbReference type="InterPro" id="IPR008628">
    <property type="entry name" value="GPP34-like"/>
</dbReference>
<dbReference type="InParanoid" id="L2GSW0"/>
<dbReference type="OMA" id="TSSAHIC"/>
<dbReference type="VEuPathDB" id="MicrosporidiaDB:VCUG_02326"/>
<organism evidence="6 7">
    <name type="scientific">Vavraia culicis (isolate floridensis)</name>
    <name type="common">Microsporidian parasite</name>
    <dbReference type="NCBI Taxonomy" id="948595"/>
    <lineage>
        <taxon>Eukaryota</taxon>
        <taxon>Fungi</taxon>
        <taxon>Fungi incertae sedis</taxon>
        <taxon>Microsporidia</taxon>
        <taxon>Pleistophoridae</taxon>
        <taxon>Vavraia</taxon>
    </lineage>
</organism>
<evidence type="ECO:0000256" key="1">
    <source>
        <dbReference type="ARBA" id="ARBA00004255"/>
    </source>
</evidence>
<keyword evidence="3" id="KW-0333">Golgi apparatus</keyword>
<evidence type="ECO:0000313" key="6">
    <source>
        <dbReference type="EMBL" id="ELA46190.1"/>
    </source>
</evidence>